<proteinExistence type="predicted"/>
<gene>
    <name evidence="1" type="ORF">AVEN_59901_1</name>
</gene>
<keyword evidence="2" id="KW-1185">Reference proteome</keyword>
<accession>A0A4Y2EHW5</accession>
<evidence type="ECO:0000313" key="2">
    <source>
        <dbReference type="Proteomes" id="UP000499080"/>
    </source>
</evidence>
<dbReference type="Proteomes" id="UP000499080">
    <property type="component" value="Unassembled WGS sequence"/>
</dbReference>
<name>A0A4Y2EHW5_ARAVE</name>
<dbReference type="AlphaFoldDB" id="A0A4Y2EHW5"/>
<comment type="caution">
    <text evidence="1">The sequence shown here is derived from an EMBL/GenBank/DDBJ whole genome shotgun (WGS) entry which is preliminary data.</text>
</comment>
<evidence type="ECO:0000313" key="1">
    <source>
        <dbReference type="EMBL" id="GBM27444.1"/>
    </source>
</evidence>
<protein>
    <submittedName>
        <fullName evidence="1">Uncharacterized protein</fullName>
    </submittedName>
</protein>
<sequence>MNSAKCLFNCRECSRIFILFKAQRFRYALKLSPLVNRYRRFKHDFRTEKWPFFRMFHWNNQSPLRLLHWWDACLAIIHILSPNEHIRSPSNRLFRSLLRRNVQEALWG</sequence>
<dbReference type="EMBL" id="BGPR01000585">
    <property type="protein sequence ID" value="GBM27444.1"/>
    <property type="molecule type" value="Genomic_DNA"/>
</dbReference>
<organism evidence="1 2">
    <name type="scientific">Araneus ventricosus</name>
    <name type="common">Orbweaver spider</name>
    <name type="synonym">Epeira ventricosa</name>
    <dbReference type="NCBI Taxonomy" id="182803"/>
    <lineage>
        <taxon>Eukaryota</taxon>
        <taxon>Metazoa</taxon>
        <taxon>Ecdysozoa</taxon>
        <taxon>Arthropoda</taxon>
        <taxon>Chelicerata</taxon>
        <taxon>Arachnida</taxon>
        <taxon>Araneae</taxon>
        <taxon>Araneomorphae</taxon>
        <taxon>Entelegynae</taxon>
        <taxon>Araneoidea</taxon>
        <taxon>Araneidae</taxon>
        <taxon>Araneus</taxon>
    </lineage>
</organism>
<reference evidence="1 2" key="1">
    <citation type="journal article" date="2019" name="Sci. Rep.">
        <title>Orb-weaving spider Araneus ventricosus genome elucidates the spidroin gene catalogue.</title>
        <authorList>
            <person name="Kono N."/>
            <person name="Nakamura H."/>
            <person name="Ohtoshi R."/>
            <person name="Moran D.A.P."/>
            <person name="Shinohara A."/>
            <person name="Yoshida Y."/>
            <person name="Fujiwara M."/>
            <person name="Mori M."/>
            <person name="Tomita M."/>
            <person name="Arakawa K."/>
        </authorList>
    </citation>
    <scope>NUCLEOTIDE SEQUENCE [LARGE SCALE GENOMIC DNA]</scope>
</reference>